<keyword evidence="5" id="KW-0645">Protease</keyword>
<dbReference type="CDD" id="cd06158">
    <property type="entry name" value="S2P-M50_like_1"/>
    <property type="match status" value="1"/>
</dbReference>
<dbReference type="AlphaFoldDB" id="A0A419TBD6"/>
<evidence type="ECO:0000256" key="6">
    <source>
        <dbReference type="ARBA" id="ARBA00022692"/>
    </source>
</evidence>
<dbReference type="GO" id="GO:0005886">
    <property type="term" value="C:plasma membrane"/>
    <property type="evidence" value="ECO:0007669"/>
    <property type="project" value="UniProtKB-SubCell"/>
</dbReference>
<dbReference type="PANTHER" id="PTHR35864">
    <property type="entry name" value="ZINC METALLOPROTEASE MJ0611-RELATED"/>
    <property type="match status" value="1"/>
</dbReference>
<dbReference type="GO" id="GO:0006508">
    <property type="term" value="P:proteolysis"/>
    <property type="evidence" value="ECO:0007669"/>
    <property type="project" value="UniProtKB-KW"/>
</dbReference>
<comment type="similarity">
    <text evidence="3">Belongs to the peptidase M50B family.</text>
</comment>
<keyword evidence="8" id="KW-0378">Hydrolase</keyword>
<dbReference type="InterPro" id="IPR052348">
    <property type="entry name" value="Metallopeptidase_M50B"/>
</dbReference>
<feature type="transmembrane region" description="Helical" evidence="13">
    <location>
        <begin position="90"/>
        <end position="112"/>
    </location>
</feature>
<dbReference type="InterPro" id="IPR008915">
    <property type="entry name" value="Peptidase_M50"/>
</dbReference>
<evidence type="ECO:0000256" key="12">
    <source>
        <dbReference type="ARBA" id="ARBA00023136"/>
    </source>
</evidence>
<dbReference type="InterPro" id="IPR044537">
    <property type="entry name" value="Rip2-like"/>
</dbReference>
<evidence type="ECO:0000256" key="7">
    <source>
        <dbReference type="ARBA" id="ARBA00022723"/>
    </source>
</evidence>
<dbReference type="GO" id="GO:0046872">
    <property type="term" value="F:metal ion binding"/>
    <property type="evidence" value="ECO:0007669"/>
    <property type="project" value="UniProtKB-KW"/>
</dbReference>
<keyword evidence="10 13" id="KW-1133">Transmembrane helix</keyword>
<evidence type="ECO:0000256" key="10">
    <source>
        <dbReference type="ARBA" id="ARBA00022989"/>
    </source>
</evidence>
<evidence type="ECO:0000256" key="11">
    <source>
        <dbReference type="ARBA" id="ARBA00023049"/>
    </source>
</evidence>
<dbReference type="PANTHER" id="PTHR35864:SF1">
    <property type="entry name" value="ZINC METALLOPROTEASE YWHC-RELATED"/>
    <property type="match status" value="1"/>
</dbReference>
<gene>
    <name evidence="15" type="ORF">BET03_01575</name>
</gene>
<dbReference type="OrthoDB" id="9800627at2"/>
<evidence type="ECO:0000256" key="1">
    <source>
        <dbReference type="ARBA" id="ARBA00001947"/>
    </source>
</evidence>
<evidence type="ECO:0000256" key="4">
    <source>
        <dbReference type="ARBA" id="ARBA00022475"/>
    </source>
</evidence>
<feature type="transmembrane region" description="Helical" evidence="13">
    <location>
        <begin position="14"/>
        <end position="36"/>
    </location>
</feature>
<keyword evidence="7" id="KW-0479">Metal-binding</keyword>
<proteinExistence type="inferred from homology"/>
<evidence type="ECO:0000256" key="13">
    <source>
        <dbReference type="SAM" id="Phobius"/>
    </source>
</evidence>
<keyword evidence="6 13" id="KW-0812">Transmembrane</keyword>
<dbReference type="EMBL" id="MCIB01000001">
    <property type="protein sequence ID" value="RKD34773.1"/>
    <property type="molecule type" value="Genomic_DNA"/>
</dbReference>
<sequence length="207" mass="23145">MISTLLSTFINKLIILPGLLIAITLHELAHGFTAYLMGDATAKNNGRLSLNPIVHIDPIGFLLLFVAGFGWAKPVPVNPMYFNNRKMGTILVSLAGPLANFILSIISAIILVTGIITNSLIIKIFELTLLYNIVLGVFNLLPFPPLDGSKILASILPTKYEMLFYRYEKYTYLLLIFLIMTNVIDRLLNPLIILWYNLLVNITNILL</sequence>
<comment type="cofactor">
    <cofactor evidence="1">
        <name>Zn(2+)</name>
        <dbReference type="ChEBI" id="CHEBI:29105"/>
    </cofactor>
</comment>
<accession>A0A419TBD6</accession>
<keyword evidence="4" id="KW-1003">Cell membrane</keyword>
<evidence type="ECO:0000256" key="5">
    <source>
        <dbReference type="ARBA" id="ARBA00022670"/>
    </source>
</evidence>
<comment type="subcellular location">
    <subcellularLocation>
        <location evidence="2">Cell membrane</location>
        <topology evidence="2">Multi-pass membrane protein</topology>
    </subcellularLocation>
</comment>
<keyword evidence="11" id="KW-0482">Metalloprotease</keyword>
<feature type="domain" description="Peptidase M50" evidence="14">
    <location>
        <begin position="119"/>
        <end position="180"/>
    </location>
</feature>
<dbReference type="Pfam" id="PF02163">
    <property type="entry name" value="Peptidase_M50"/>
    <property type="match status" value="1"/>
</dbReference>
<name>A0A419TBD6_9FIRM</name>
<evidence type="ECO:0000259" key="14">
    <source>
        <dbReference type="Pfam" id="PF02163"/>
    </source>
</evidence>
<evidence type="ECO:0000313" key="16">
    <source>
        <dbReference type="Proteomes" id="UP000284177"/>
    </source>
</evidence>
<keyword evidence="9" id="KW-0862">Zinc</keyword>
<dbReference type="GO" id="GO:0008237">
    <property type="term" value="F:metallopeptidase activity"/>
    <property type="evidence" value="ECO:0007669"/>
    <property type="project" value="UniProtKB-KW"/>
</dbReference>
<dbReference type="Proteomes" id="UP000284177">
    <property type="component" value="Unassembled WGS sequence"/>
</dbReference>
<organism evidence="15 16">
    <name type="scientific">Thermohalobacter berrensis</name>
    <dbReference type="NCBI Taxonomy" id="99594"/>
    <lineage>
        <taxon>Bacteria</taxon>
        <taxon>Bacillati</taxon>
        <taxon>Bacillota</taxon>
        <taxon>Tissierellia</taxon>
        <taxon>Tissierellales</taxon>
        <taxon>Thermohalobacteraceae</taxon>
        <taxon>Thermohalobacter</taxon>
    </lineage>
</organism>
<protein>
    <submittedName>
        <fullName evidence="15">Peptidase</fullName>
    </submittedName>
</protein>
<evidence type="ECO:0000256" key="8">
    <source>
        <dbReference type="ARBA" id="ARBA00022801"/>
    </source>
</evidence>
<evidence type="ECO:0000256" key="3">
    <source>
        <dbReference type="ARBA" id="ARBA00007931"/>
    </source>
</evidence>
<feature type="transmembrane region" description="Helical" evidence="13">
    <location>
        <begin position="124"/>
        <end position="143"/>
    </location>
</feature>
<keyword evidence="16" id="KW-1185">Reference proteome</keyword>
<evidence type="ECO:0000256" key="2">
    <source>
        <dbReference type="ARBA" id="ARBA00004651"/>
    </source>
</evidence>
<reference evidence="15 16" key="1">
    <citation type="submission" date="2016-08" db="EMBL/GenBank/DDBJ databases">
        <title>Novel Firmicutes and Novel Genomes.</title>
        <authorList>
            <person name="Poppleton D.I."/>
            <person name="Gribaldo S."/>
        </authorList>
    </citation>
    <scope>NUCLEOTIDE SEQUENCE [LARGE SCALE GENOMIC DNA]</scope>
    <source>
        <strain evidence="15 16">CTT3</strain>
    </source>
</reference>
<evidence type="ECO:0000313" key="15">
    <source>
        <dbReference type="EMBL" id="RKD34773.1"/>
    </source>
</evidence>
<comment type="caution">
    <text evidence="15">The sequence shown here is derived from an EMBL/GenBank/DDBJ whole genome shotgun (WGS) entry which is preliminary data.</text>
</comment>
<keyword evidence="12 13" id="KW-0472">Membrane</keyword>
<feature type="transmembrane region" description="Helical" evidence="13">
    <location>
        <begin position="170"/>
        <end position="188"/>
    </location>
</feature>
<evidence type="ECO:0000256" key="9">
    <source>
        <dbReference type="ARBA" id="ARBA00022833"/>
    </source>
</evidence>
<feature type="transmembrane region" description="Helical" evidence="13">
    <location>
        <begin position="48"/>
        <end position="70"/>
    </location>
</feature>